<dbReference type="Proteomes" id="UP000267821">
    <property type="component" value="Unassembled WGS sequence"/>
</dbReference>
<dbReference type="GO" id="GO:0016925">
    <property type="term" value="P:protein sumoylation"/>
    <property type="evidence" value="ECO:0007669"/>
    <property type="project" value="TreeGrafter"/>
</dbReference>
<dbReference type="GO" id="GO:0007131">
    <property type="term" value="P:reciprocal meiotic recombination"/>
    <property type="evidence" value="ECO:0007669"/>
    <property type="project" value="InterPro"/>
</dbReference>
<dbReference type="PANTHER" id="PTHR22663:SF17">
    <property type="entry name" value="RING FINGER PROTEIN NARYA-RELATED"/>
    <property type="match status" value="1"/>
</dbReference>
<evidence type="ECO:0000256" key="1">
    <source>
        <dbReference type="ARBA" id="ARBA00023254"/>
    </source>
</evidence>
<dbReference type="OrthoDB" id="2535391at2759"/>
<name>A0A3N4LZQ9_9PEZI</name>
<gene>
    <name evidence="4" type="ORF">L211DRAFT_818012</name>
</gene>
<accession>A0A3N4LZQ9</accession>
<dbReference type="GO" id="GO:0007129">
    <property type="term" value="P:homologous chromosome pairing at meiosis"/>
    <property type="evidence" value="ECO:0007669"/>
    <property type="project" value="TreeGrafter"/>
</dbReference>
<dbReference type="PANTHER" id="PTHR22663">
    <property type="entry name" value="RING FINGER PROTEIN NARYA-RELATED"/>
    <property type="match status" value="1"/>
</dbReference>
<keyword evidence="1" id="KW-0469">Meiosis</keyword>
<evidence type="ECO:0000259" key="3">
    <source>
        <dbReference type="Pfam" id="PF14634"/>
    </source>
</evidence>
<dbReference type="InterPro" id="IPR042123">
    <property type="entry name" value="Zip3/RNF212-like"/>
</dbReference>
<feature type="region of interest" description="Disordered" evidence="2">
    <location>
        <begin position="1"/>
        <end position="22"/>
    </location>
</feature>
<dbReference type="GO" id="GO:0019789">
    <property type="term" value="F:SUMO transferase activity"/>
    <property type="evidence" value="ECO:0007669"/>
    <property type="project" value="InterPro"/>
</dbReference>
<keyword evidence="5" id="KW-1185">Reference proteome</keyword>
<sequence length="181" mass="20314">MQPSPARQVASAALPAQDPSRQPGPNNNDLFLYCCVCFQPLSSPPAPASNDEDDDWSPFWLTSCGHITCATHIFPEGAPSNAARSKHTCPYCQSIEVSITRLGVGETPAYLQDYFRPTNELLNDFYGAMTFQYNNLQRAATYFRKVAQDYRERTEKHRVVLKGVRDELAMAGSLKKYHFLS</sequence>
<dbReference type="STRING" id="1051890.A0A3N4LZQ9"/>
<reference evidence="4 5" key="1">
    <citation type="journal article" date="2018" name="Nat. Ecol. Evol.">
        <title>Pezizomycetes genomes reveal the molecular basis of ectomycorrhizal truffle lifestyle.</title>
        <authorList>
            <person name="Murat C."/>
            <person name="Payen T."/>
            <person name="Noel B."/>
            <person name="Kuo A."/>
            <person name="Morin E."/>
            <person name="Chen J."/>
            <person name="Kohler A."/>
            <person name="Krizsan K."/>
            <person name="Balestrini R."/>
            <person name="Da Silva C."/>
            <person name="Montanini B."/>
            <person name="Hainaut M."/>
            <person name="Levati E."/>
            <person name="Barry K.W."/>
            <person name="Belfiori B."/>
            <person name="Cichocki N."/>
            <person name="Clum A."/>
            <person name="Dockter R.B."/>
            <person name="Fauchery L."/>
            <person name="Guy J."/>
            <person name="Iotti M."/>
            <person name="Le Tacon F."/>
            <person name="Lindquist E.A."/>
            <person name="Lipzen A."/>
            <person name="Malagnac F."/>
            <person name="Mello A."/>
            <person name="Molinier V."/>
            <person name="Miyauchi S."/>
            <person name="Poulain J."/>
            <person name="Riccioni C."/>
            <person name="Rubini A."/>
            <person name="Sitrit Y."/>
            <person name="Splivallo R."/>
            <person name="Traeger S."/>
            <person name="Wang M."/>
            <person name="Zifcakova L."/>
            <person name="Wipf D."/>
            <person name="Zambonelli A."/>
            <person name="Paolocci F."/>
            <person name="Nowrousian M."/>
            <person name="Ottonello S."/>
            <person name="Baldrian P."/>
            <person name="Spatafora J.W."/>
            <person name="Henrissat B."/>
            <person name="Nagy L.G."/>
            <person name="Aury J.M."/>
            <person name="Wincker P."/>
            <person name="Grigoriev I.V."/>
            <person name="Bonfante P."/>
            <person name="Martin F.M."/>
        </authorList>
    </citation>
    <scope>NUCLEOTIDE SEQUENCE [LARGE SCALE GENOMIC DNA]</scope>
    <source>
        <strain evidence="4 5">ATCC MYA-4762</strain>
    </source>
</reference>
<protein>
    <recommendedName>
        <fullName evidence="3">RING-type domain-containing protein</fullName>
    </recommendedName>
</protein>
<dbReference type="GO" id="GO:0000795">
    <property type="term" value="C:synaptonemal complex"/>
    <property type="evidence" value="ECO:0007669"/>
    <property type="project" value="InterPro"/>
</dbReference>
<dbReference type="Pfam" id="PF14634">
    <property type="entry name" value="zf-RING_5"/>
    <property type="match status" value="1"/>
</dbReference>
<proteinExistence type="predicted"/>
<feature type="domain" description="RING-type" evidence="3">
    <location>
        <begin position="34"/>
        <end position="93"/>
    </location>
</feature>
<evidence type="ECO:0000313" key="5">
    <source>
        <dbReference type="Proteomes" id="UP000267821"/>
    </source>
</evidence>
<evidence type="ECO:0000313" key="4">
    <source>
        <dbReference type="EMBL" id="RPB28393.1"/>
    </source>
</evidence>
<evidence type="ECO:0000256" key="2">
    <source>
        <dbReference type="SAM" id="MobiDB-lite"/>
    </source>
</evidence>
<organism evidence="4 5">
    <name type="scientific">Terfezia boudieri ATCC MYA-4762</name>
    <dbReference type="NCBI Taxonomy" id="1051890"/>
    <lineage>
        <taxon>Eukaryota</taxon>
        <taxon>Fungi</taxon>
        <taxon>Dikarya</taxon>
        <taxon>Ascomycota</taxon>
        <taxon>Pezizomycotina</taxon>
        <taxon>Pezizomycetes</taxon>
        <taxon>Pezizales</taxon>
        <taxon>Pezizaceae</taxon>
        <taxon>Terfezia</taxon>
    </lineage>
</organism>
<dbReference type="EMBL" id="ML121529">
    <property type="protein sequence ID" value="RPB28393.1"/>
    <property type="molecule type" value="Genomic_DNA"/>
</dbReference>
<dbReference type="AlphaFoldDB" id="A0A3N4LZQ9"/>
<dbReference type="InterPro" id="IPR001841">
    <property type="entry name" value="Znf_RING"/>
</dbReference>
<dbReference type="InParanoid" id="A0A3N4LZQ9"/>